<dbReference type="AlphaFoldDB" id="A0A4P9XNJ8"/>
<dbReference type="InterPro" id="IPR036305">
    <property type="entry name" value="RGS_sf"/>
</dbReference>
<feature type="transmembrane region" description="Helical" evidence="1">
    <location>
        <begin position="260"/>
        <end position="280"/>
    </location>
</feature>
<keyword evidence="1" id="KW-0472">Membrane</keyword>
<keyword evidence="3" id="KW-1185">Reference proteome</keyword>
<reference evidence="3" key="1">
    <citation type="journal article" date="2018" name="Nat. Microbiol.">
        <title>Leveraging single-cell genomics to expand the fungal tree of life.</title>
        <authorList>
            <person name="Ahrendt S.R."/>
            <person name="Quandt C.A."/>
            <person name="Ciobanu D."/>
            <person name="Clum A."/>
            <person name="Salamov A."/>
            <person name="Andreopoulos B."/>
            <person name="Cheng J.F."/>
            <person name="Woyke T."/>
            <person name="Pelin A."/>
            <person name="Henrissat B."/>
            <person name="Reynolds N.K."/>
            <person name="Benny G.L."/>
            <person name="Smith M.E."/>
            <person name="James T.Y."/>
            <person name="Grigoriev I.V."/>
        </authorList>
    </citation>
    <scope>NUCLEOTIDE SEQUENCE [LARGE SCALE GENOMIC DNA]</scope>
    <source>
        <strain evidence="3">RSA 1356</strain>
    </source>
</reference>
<keyword evidence="1" id="KW-1133">Transmembrane helix</keyword>
<keyword evidence="1" id="KW-0812">Transmembrane</keyword>
<feature type="transmembrane region" description="Helical" evidence="1">
    <location>
        <begin position="40"/>
        <end position="60"/>
    </location>
</feature>
<protein>
    <submittedName>
        <fullName evidence="2">Uncharacterized protein</fullName>
    </submittedName>
</protein>
<dbReference type="Gene3D" id="1.10.167.10">
    <property type="entry name" value="Regulator of G-protein Signalling 4, domain 2"/>
    <property type="match status" value="1"/>
</dbReference>
<feature type="transmembrane region" description="Helical" evidence="1">
    <location>
        <begin position="75"/>
        <end position="96"/>
    </location>
</feature>
<name>A0A4P9XNJ8_9FUNG</name>
<accession>A0A4P9XNJ8</accession>
<feature type="transmembrane region" description="Helical" evidence="1">
    <location>
        <begin position="6"/>
        <end position="28"/>
    </location>
</feature>
<proteinExistence type="predicted"/>
<feature type="transmembrane region" description="Helical" evidence="1">
    <location>
        <begin position="226"/>
        <end position="248"/>
    </location>
</feature>
<feature type="transmembrane region" description="Helical" evidence="1">
    <location>
        <begin position="170"/>
        <end position="188"/>
    </location>
</feature>
<sequence>MSSGAIAAHCTLLSLLLVFVIATCWQFVRRRHLAAIRCRSVPLVLYITAVGVIATIYTLVRMPLQELMPCWTRLWFSYLTVPLYPIGICAMVVRLAGEYRVDEAAMAVIEHRLRSGPSVQTLRTEADTPSVQGAPRPSQHTLDAGALTKMHAYSDSWILAHRHLFRTHRLFYIIGVYLLAAFLTLTIIQVSSDLYNFTSSTILFVLLPGLLYLLRRVDDAHGVRRELLAVSMCMMVTFVVYLLLAHVVPYDGGIATLDPAYVIILCFGLNHILLVCWPMLHLWRERQQLQDLYKGSLRLEAGVNGSHHSQIDQCNLVNTDPGQNSREYRNDHAWSLQAFRQLLDHPERSRAPACLVQFRAYTVRDMSVENILFYDACQTTLRALFSHNEQHSDEIQPAGNSIRNSDFQQHLDMLRSVFLEESGELEVNLSENARLCLTEQMDAGIPLHPMGTSQKKAMRLMSAALRAARDEVVQLMFFDTYQRFLLASDRAAPTGSDITTNQLTAVPSSSLIEQPDVPVSLTTVAQKSAMYGC</sequence>
<evidence type="ECO:0000256" key="1">
    <source>
        <dbReference type="SAM" id="Phobius"/>
    </source>
</evidence>
<feature type="transmembrane region" description="Helical" evidence="1">
    <location>
        <begin position="194"/>
        <end position="214"/>
    </location>
</feature>
<evidence type="ECO:0000313" key="2">
    <source>
        <dbReference type="EMBL" id="RKP06810.1"/>
    </source>
</evidence>
<dbReference type="EMBL" id="KZ992814">
    <property type="protein sequence ID" value="RKP06810.1"/>
    <property type="molecule type" value="Genomic_DNA"/>
</dbReference>
<evidence type="ECO:0000313" key="3">
    <source>
        <dbReference type="Proteomes" id="UP000271241"/>
    </source>
</evidence>
<dbReference type="InterPro" id="IPR044926">
    <property type="entry name" value="RGS_subdomain_2"/>
</dbReference>
<organism evidence="2 3">
    <name type="scientific">Thamnocephalis sphaerospora</name>
    <dbReference type="NCBI Taxonomy" id="78915"/>
    <lineage>
        <taxon>Eukaryota</taxon>
        <taxon>Fungi</taxon>
        <taxon>Fungi incertae sedis</taxon>
        <taxon>Zoopagomycota</taxon>
        <taxon>Zoopagomycotina</taxon>
        <taxon>Zoopagomycetes</taxon>
        <taxon>Zoopagales</taxon>
        <taxon>Sigmoideomycetaceae</taxon>
        <taxon>Thamnocephalis</taxon>
    </lineage>
</organism>
<gene>
    <name evidence="2" type="ORF">THASP1DRAFT_24939</name>
</gene>
<dbReference type="SUPFAM" id="SSF48097">
    <property type="entry name" value="Regulator of G-protein signaling, RGS"/>
    <property type="match status" value="1"/>
</dbReference>
<dbReference type="Proteomes" id="UP000271241">
    <property type="component" value="Unassembled WGS sequence"/>
</dbReference>